<keyword evidence="2" id="KW-0812">Transmembrane</keyword>
<keyword evidence="4" id="KW-1185">Reference proteome</keyword>
<evidence type="ECO:0000313" key="3">
    <source>
        <dbReference type="EMBL" id="PON76777.1"/>
    </source>
</evidence>
<accession>A0A2P5DU45</accession>
<keyword evidence="2" id="KW-0472">Membrane</keyword>
<feature type="region of interest" description="Disordered" evidence="1">
    <location>
        <begin position="149"/>
        <end position="176"/>
    </location>
</feature>
<feature type="compositionally biased region" description="Basic and acidic residues" evidence="1">
    <location>
        <begin position="158"/>
        <end position="175"/>
    </location>
</feature>
<evidence type="ECO:0000313" key="4">
    <source>
        <dbReference type="Proteomes" id="UP000237000"/>
    </source>
</evidence>
<evidence type="ECO:0000256" key="2">
    <source>
        <dbReference type="SAM" id="Phobius"/>
    </source>
</evidence>
<evidence type="ECO:0008006" key="5">
    <source>
        <dbReference type="Google" id="ProtNLM"/>
    </source>
</evidence>
<dbReference type="AlphaFoldDB" id="A0A2P5DU45"/>
<comment type="caution">
    <text evidence="3">The sequence shown here is derived from an EMBL/GenBank/DDBJ whole genome shotgun (WGS) entry which is preliminary data.</text>
</comment>
<feature type="transmembrane region" description="Helical" evidence="2">
    <location>
        <begin position="287"/>
        <end position="308"/>
    </location>
</feature>
<protein>
    <recommendedName>
        <fullName evidence="5">Transmembrane protein</fullName>
    </recommendedName>
</protein>
<dbReference type="Proteomes" id="UP000237000">
    <property type="component" value="Unassembled WGS sequence"/>
</dbReference>
<dbReference type="EMBL" id="JXTC01000249">
    <property type="protein sequence ID" value="PON76777.1"/>
    <property type="molecule type" value="Genomic_DNA"/>
</dbReference>
<feature type="transmembrane region" description="Helical" evidence="2">
    <location>
        <begin position="349"/>
        <end position="371"/>
    </location>
</feature>
<name>A0A2P5DU45_TREOI</name>
<evidence type="ECO:0000256" key="1">
    <source>
        <dbReference type="SAM" id="MobiDB-lite"/>
    </source>
</evidence>
<keyword evidence="2" id="KW-1133">Transmembrane helix</keyword>
<sequence>MSEPATENMKQIGNATVFWLTTAFISTLSRLRSLSLHIPVPDEQNASDHGHEDDHEDNVLDGQVDLEAQDQNLELTSQSFRPRLGSPQPQIDDRNLKVIGKFSPLGSSPPPERQAANEYYSEKNEGPSMNLSPLPMEAVMKPYTSYCRGESSRSVSFPRRESEHESSYRDDDDKSSFSCGCSTSFNSNSWVVSPSPSSKDCLGLNVHYDDPLVKPFFPTDPNSPNSTRIGNIDVNFPPNSNDQNLTRSPSHLSMNIFQTQELSKQVFAVAVAFSPGVFILHHSNPQTFSLVISSVIGVLVAIGVAFLWNGNVVQDDYPIYAYRIQMLGYALVLGAFFIFLACFLWRQKYLFPIPLICYAFSLVVLGIKAFFKPLVAIPRN</sequence>
<dbReference type="OrthoDB" id="1748931at2759"/>
<dbReference type="InParanoid" id="A0A2P5DU45"/>
<feature type="transmembrane region" description="Helical" evidence="2">
    <location>
        <begin position="320"/>
        <end position="342"/>
    </location>
</feature>
<proteinExistence type="predicted"/>
<organism evidence="3 4">
    <name type="scientific">Trema orientale</name>
    <name type="common">Charcoal tree</name>
    <name type="synonym">Celtis orientalis</name>
    <dbReference type="NCBI Taxonomy" id="63057"/>
    <lineage>
        <taxon>Eukaryota</taxon>
        <taxon>Viridiplantae</taxon>
        <taxon>Streptophyta</taxon>
        <taxon>Embryophyta</taxon>
        <taxon>Tracheophyta</taxon>
        <taxon>Spermatophyta</taxon>
        <taxon>Magnoliopsida</taxon>
        <taxon>eudicotyledons</taxon>
        <taxon>Gunneridae</taxon>
        <taxon>Pentapetalae</taxon>
        <taxon>rosids</taxon>
        <taxon>fabids</taxon>
        <taxon>Rosales</taxon>
        <taxon>Cannabaceae</taxon>
        <taxon>Trema</taxon>
    </lineage>
</organism>
<gene>
    <name evidence="3" type="ORF">TorRG33x02_242160</name>
</gene>
<reference evidence="4" key="1">
    <citation type="submission" date="2016-06" db="EMBL/GenBank/DDBJ databases">
        <title>Parallel loss of symbiosis genes in relatives of nitrogen-fixing non-legume Parasponia.</title>
        <authorList>
            <person name="Van Velzen R."/>
            <person name="Holmer R."/>
            <person name="Bu F."/>
            <person name="Rutten L."/>
            <person name="Van Zeijl A."/>
            <person name="Liu W."/>
            <person name="Santuari L."/>
            <person name="Cao Q."/>
            <person name="Sharma T."/>
            <person name="Shen D."/>
            <person name="Roswanjaya Y."/>
            <person name="Wardhani T."/>
            <person name="Kalhor M.S."/>
            <person name="Jansen J."/>
            <person name="Van den Hoogen J."/>
            <person name="Gungor B."/>
            <person name="Hartog M."/>
            <person name="Hontelez J."/>
            <person name="Verver J."/>
            <person name="Yang W.-C."/>
            <person name="Schijlen E."/>
            <person name="Repin R."/>
            <person name="Schilthuizen M."/>
            <person name="Schranz E."/>
            <person name="Heidstra R."/>
            <person name="Miyata K."/>
            <person name="Fedorova E."/>
            <person name="Kohlen W."/>
            <person name="Bisseling T."/>
            <person name="Smit S."/>
            <person name="Geurts R."/>
        </authorList>
    </citation>
    <scope>NUCLEOTIDE SEQUENCE [LARGE SCALE GENOMIC DNA]</scope>
    <source>
        <strain evidence="4">cv. RG33-2</strain>
    </source>
</reference>
<feature type="transmembrane region" description="Helical" evidence="2">
    <location>
        <begin position="262"/>
        <end position="280"/>
    </location>
</feature>